<protein>
    <submittedName>
        <fullName evidence="2">Uncharacterized protein</fullName>
    </submittedName>
</protein>
<keyword evidence="1" id="KW-0472">Membrane</keyword>
<keyword evidence="1" id="KW-0812">Transmembrane</keyword>
<feature type="transmembrane region" description="Helical" evidence="1">
    <location>
        <begin position="15"/>
        <end position="33"/>
    </location>
</feature>
<accession>A0A1Y6BHK7</accession>
<sequence>MENQLMNLRSEQGSAMMYVIVALGILGMGAKVLNDMTYVSLKAQKKVEMRGDLEAIRRMLLKTVSCKESYTPTTCPASGVAVKRFLGGSVKEFIPSEGRVFGSWAVKVQCSPSNDGLIARAIRVEEGTDINKISDDSIVVDPLTQTKVDFSDPRSLLFPEGISFCPDRTGFPTPTFDSGWVDNNQTITHNLGTLDYAVFIEWKEVGGNPHNVEFGFDASTGSYGLNSISFNRAKWVDKTENSIRVVVTGQRYSTSGSANWISSPHTAKVRVKLYRYF</sequence>
<dbReference type="AlphaFoldDB" id="A0A1Y6BHK7"/>
<evidence type="ECO:0000313" key="2">
    <source>
        <dbReference type="EMBL" id="SMF12085.1"/>
    </source>
</evidence>
<proteinExistence type="predicted"/>
<organism evidence="2 3">
    <name type="scientific">Pseudobacteriovorax antillogorgiicola</name>
    <dbReference type="NCBI Taxonomy" id="1513793"/>
    <lineage>
        <taxon>Bacteria</taxon>
        <taxon>Pseudomonadati</taxon>
        <taxon>Bdellovibrionota</taxon>
        <taxon>Oligoflexia</taxon>
        <taxon>Oligoflexales</taxon>
        <taxon>Pseudobacteriovoracaceae</taxon>
        <taxon>Pseudobacteriovorax</taxon>
    </lineage>
</organism>
<keyword evidence="3" id="KW-1185">Reference proteome</keyword>
<dbReference type="EMBL" id="FWZT01000005">
    <property type="protein sequence ID" value="SMF12085.1"/>
    <property type="molecule type" value="Genomic_DNA"/>
</dbReference>
<reference evidence="3" key="1">
    <citation type="submission" date="2017-04" db="EMBL/GenBank/DDBJ databases">
        <authorList>
            <person name="Varghese N."/>
            <person name="Submissions S."/>
        </authorList>
    </citation>
    <scope>NUCLEOTIDE SEQUENCE [LARGE SCALE GENOMIC DNA]</scope>
    <source>
        <strain evidence="3">RKEM611</strain>
    </source>
</reference>
<evidence type="ECO:0000313" key="3">
    <source>
        <dbReference type="Proteomes" id="UP000192907"/>
    </source>
</evidence>
<dbReference type="STRING" id="1513793.SAMN06296036_105134"/>
<name>A0A1Y6BHK7_9BACT</name>
<dbReference type="RefSeq" id="WP_132317433.1">
    <property type="nucleotide sequence ID" value="NZ_FWZT01000005.1"/>
</dbReference>
<dbReference type="Proteomes" id="UP000192907">
    <property type="component" value="Unassembled WGS sequence"/>
</dbReference>
<evidence type="ECO:0000256" key="1">
    <source>
        <dbReference type="SAM" id="Phobius"/>
    </source>
</evidence>
<gene>
    <name evidence="2" type="ORF">SAMN06296036_105134</name>
</gene>
<keyword evidence="1" id="KW-1133">Transmembrane helix</keyword>